<evidence type="ECO:0000313" key="1">
    <source>
        <dbReference type="EMBL" id="AXC13498.1"/>
    </source>
</evidence>
<evidence type="ECO:0000313" key="2">
    <source>
        <dbReference type="Proteomes" id="UP000253606"/>
    </source>
</evidence>
<accession>A0A2Z5G327</accession>
<reference evidence="1 2" key="1">
    <citation type="journal article" date="2018" name="Front. Microbiol.">
        <title>Hydrolytic Capabilities as a Key to Environmental Success: Chitinolytic and Cellulolytic Acidobacteria From Acidic Sub-arctic Soils and Boreal Peatlands.</title>
        <authorList>
            <person name="Belova S.E."/>
            <person name="Ravin N.V."/>
            <person name="Pankratov T.A."/>
            <person name="Rakitin A.L."/>
            <person name="Ivanova A.A."/>
            <person name="Beletsky A.V."/>
            <person name="Mardanov A.V."/>
            <person name="Sinninghe Damste J.S."/>
            <person name="Dedysh S.N."/>
        </authorList>
    </citation>
    <scope>NUCLEOTIDE SEQUENCE [LARGE SCALE GENOMIC DNA]</scope>
    <source>
        <strain evidence="1 2">SBC82</strain>
    </source>
</reference>
<dbReference type="EMBL" id="CP030840">
    <property type="protein sequence ID" value="AXC13498.1"/>
    <property type="molecule type" value="Genomic_DNA"/>
</dbReference>
<sequence>MRLPQPCDETRCEVKDHKRDACNPHPFLVFLSQLYNASFGQ</sequence>
<organism evidence="1 2">
    <name type="scientific">Acidisarcina polymorpha</name>
    <dbReference type="NCBI Taxonomy" id="2211140"/>
    <lineage>
        <taxon>Bacteria</taxon>
        <taxon>Pseudomonadati</taxon>
        <taxon>Acidobacteriota</taxon>
        <taxon>Terriglobia</taxon>
        <taxon>Terriglobales</taxon>
        <taxon>Acidobacteriaceae</taxon>
        <taxon>Acidisarcina</taxon>
    </lineage>
</organism>
<name>A0A2Z5G327_9BACT</name>
<dbReference type="AlphaFoldDB" id="A0A2Z5G327"/>
<gene>
    <name evidence="1" type="ORF">ACPOL_4221</name>
</gene>
<keyword evidence="2" id="KW-1185">Reference proteome</keyword>
<dbReference type="KEGG" id="abas:ACPOL_4221"/>
<proteinExistence type="predicted"/>
<dbReference type="Proteomes" id="UP000253606">
    <property type="component" value="Chromosome"/>
</dbReference>
<protein>
    <submittedName>
        <fullName evidence="1">Uncharacterized protein</fullName>
    </submittedName>
</protein>